<accession>A0AAV5FJH7</accession>
<dbReference type="GO" id="GO:0005524">
    <property type="term" value="F:ATP binding"/>
    <property type="evidence" value="ECO:0007669"/>
    <property type="project" value="UniProtKB-UniRule"/>
</dbReference>
<evidence type="ECO:0000256" key="1">
    <source>
        <dbReference type="PROSITE-ProRule" id="PRU10141"/>
    </source>
</evidence>
<dbReference type="PANTHER" id="PTHR45707">
    <property type="entry name" value="C2 CALCIUM/LIPID-BINDING PLANT PHOSPHORIBOSYLTRANSFERASE FAMILY PROTEIN"/>
    <property type="match status" value="1"/>
</dbReference>
<reference evidence="3" key="2">
    <citation type="submission" date="2021-12" db="EMBL/GenBank/DDBJ databases">
        <title>Resequencing data analysis of finger millet.</title>
        <authorList>
            <person name="Hatakeyama M."/>
            <person name="Aluri S."/>
            <person name="Balachadran M.T."/>
            <person name="Sivarajan S.R."/>
            <person name="Poveda L."/>
            <person name="Shimizu-Inatsugi R."/>
            <person name="Schlapbach R."/>
            <person name="Sreeman S.M."/>
            <person name="Shimizu K.K."/>
        </authorList>
    </citation>
    <scope>NUCLEOTIDE SEQUENCE</scope>
</reference>
<sequence length="118" mass="13547">MEPSVLTFQDLEEATHDFSNYYVLGEGKHGKTYKANLGTGEAIAVKLLGIDDPVLDDEGLQNEFHKLRRLRHRNLVGCLNYCYETRLVPEKQHQKTFRALCFDLVPNGNLTRYISCMN</sequence>
<protein>
    <recommendedName>
        <fullName evidence="2">Protein kinase domain-containing protein</fullName>
    </recommendedName>
</protein>
<dbReference type="EMBL" id="BQKI01000086">
    <property type="protein sequence ID" value="GJN34941.1"/>
    <property type="molecule type" value="Genomic_DNA"/>
</dbReference>
<keyword evidence="1" id="KW-0547">Nucleotide-binding</keyword>
<feature type="binding site" evidence="1">
    <location>
        <position position="46"/>
    </location>
    <ligand>
        <name>ATP</name>
        <dbReference type="ChEBI" id="CHEBI:30616"/>
    </ligand>
</feature>
<dbReference type="InterPro" id="IPR017441">
    <property type="entry name" value="Protein_kinase_ATP_BS"/>
</dbReference>
<dbReference type="Gene3D" id="3.30.200.20">
    <property type="entry name" value="Phosphorylase Kinase, domain 1"/>
    <property type="match status" value="1"/>
</dbReference>
<dbReference type="PANTHER" id="PTHR45707:SF76">
    <property type="entry name" value="PROTEIN KINASE DOMAIN-CONTAINING PROTEIN"/>
    <property type="match status" value="1"/>
</dbReference>
<dbReference type="InterPro" id="IPR011009">
    <property type="entry name" value="Kinase-like_dom_sf"/>
</dbReference>
<reference evidence="3" key="1">
    <citation type="journal article" date="2018" name="DNA Res.">
        <title>Multiple hybrid de novo genome assembly of finger millet, an orphan allotetraploid crop.</title>
        <authorList>
            <person name="Hatakeyama M."/>
            <person name="Aluri S."/>
            <person name="Balachadran M.T."/>
            <person name="Sivarajan S.R."/>
            <person name="Patrignani A."/>
            <person name="Gruter S."/>
            <person name="Poveda L."/>
            <person name="Shimizu-Inatsugi R."/>
            <person name="Baeten J."/>
            <person name="Francoijs K.J."/>
            <person name="Nataraja K.N."/>
            <person name="Reddy Y.A.N."/>
            <person name="Phadnis S."/>
            <person name="Ravikumar R.L."/>
            <person name="Schlapbach R."/>
            <person name="Sreeman S.M."/>
            <person name="Shimizu K.K."/>
        </authorList>
    </citation>
    <scope>NUCLEOTIDE SEQUENCE</scope>
</reference>
<dbReference type="PROSITE" id="PS00107">
    <property type="entry name" value="PROTEIN_KINASE_ATP"/>
    <property type="match status" value="1"/>
</dbReference>
<evidence type="ECO:0000313" key="3">
    <source>
        <dbReference type="EMBL" id="GJN34941.1"/>
    </source>
</evidence>
<evidence type="ECO:0000313" key="4">
    <source>
        <dbReference type="Proteomes" id="UP001054889"/>
    </source>
</evidence>
<evidence type="ECO:0000259" key="2">
    <source>
        <dbReference type="PROSITE" id="PS50011"/>
    </source>
</evidence>
<dbReference type="Proteomes" id="UP001054889">
    <property type="component" value="Unassembled WGS sequence"/>
</dbReference>
<dbReference type="SUPFAM" id="SSF56112">
    <property type="entry name" value="Protein kinase-like (PK-like)"/>
    <property type="match status" value="1"/>
</dbReference>
<keyword evidence="4" id="KW-1185">Reference proteome</keyword>
<feature type="domain" description="Protein kinase" evidence="2">
    <location>
        <begin position="18"/>
        <end position="118"/>
    </location>
</feature>
<dbReference type="PROSITE" id="PS50011">
    <property type="entry name" value="PROTEIN_KINASE_DOM"/>
    <property type="match status" value="1"/>
</dbReference>
<name>A0AAV5FJH7_ELECO</name>
<organism evidence="3 4">
    <name type="scientific">Eleusine coracana subsp. coracana</name>
    <dbReference type="NCBI Taxonomy" id="191504"/>
    <lineage>
        <taxon>Eukaryota</taxon>
        <taxon>Viridiplantae</taxon>
        <taxon>Streptophyta</taxon>
        <taxon>Embryophyta</taxon>
        <taxon>Tracheophyta</taxon>
        <taxon>Spermatophyta</taxon>
        <taxon>Magnoliopsida</taxon>
        <taxon>Liliopsida</taxon>
        <taxon>Poales</taxon>
        <taxon>Poaceae</taxon>
        <taxon>PACMAD clade</taxon>
        <taxon>Chloridoideae</taxon>
        <taxon>Cynodonteae</taxon>
        <taxon>Eleusininae</taxon>
        <taxon>Eleusine</taxon>
    </lineage>
</organism>
<dbReference type="AlphaFoldDB" id="A0AAV5FJH7"/>
<keyword evidence="1" id="KW-0067">ATP-binding</keyword>
<dbReference type="GO" id="GO:0004672">
    <property type="term" value="F:protein kinase activity"/>
    <property type="evidence" value="ECO:0007669"/>
    <property type="project" value="InterPro"/>
</dbReference>
<proteinExistence type="predicted"/>
<gene>
    <name evidence="3" type="primary">gb23655</name>
    <name evidence="3" type="ORF">PR202_gb23655</name>
</gene>
<dbReference type="InterPro" id="IPR000719">
    <property type="entry name" value="Prot_kinase_dom"/>
</dbReference>
<comment type="caution">
    <text evidence="3">The sequence shown here is derived from an EMBL/GenBank/DDBJ whole genome shotgun (WGS) entry which is preliminary data.</text>
</comment>